<dbReference type="PANTHER" id="PTHR44755:SF8">
    <property type="entry name" value="RECEPTOR LIGAND BINDING REGION DOMAIN-CONTAINING PROTEIN"/>
    <property type="match status" value="1"/>
</dbReference>
<evidence type="ECO:0000256" key="3">
    <source>
        <dbReference type="ARBA" id="ARBA00022989"/>
    </source>
</evidence>
<keyword evidence="7" id="KW-1185">Reference proteome</keyword>
<evidence type="ECO:0000256" key="2">
    <source>
        <dbReference type="ARBA" id="ARBA00022692"/>
    </source>
</evidence>
<dbReference type="AlphaFoldDB" id="A0A9X6NKI5"/>
<dbReference type="GO" id="GO:0007165">
    <property type="term" value="P:signal transduction"/>
    <property type="evidence" value="ECO:0007669"/>
    <property type="project" value="TreeGrafter"/>
</dbReference>
<evidence type="ECO:0000313" key="6">
    <source>
        <dbReference type="EMBL" id="OWA52166.1"/>
    </source>
</evidence>
<dbReference type="InterPro" id="IPR001828">
    <property type="entry name" value="ANF_lig-bd_rcpt"/>
</dbReference>
<evidence type="ECO:0000256" key="4">
    <source>
        <dbReference type="ARBA" id="ARBA00023136"/>
    </source>
</evidence>
<keyword evidence="4" id="KW-0472">Membrane</keyword>
<accession>A0A9X6NKI5</accession>
<evidence type="ECO:0000256" key="1">
    <source>
        <dbReference type="ARBA" id="ARBA00004370"/>
    </source>
</evidence>
<dbReference type="GO" id="GO:0038023">
    <property type="term" value="F:signaling receptor activity"/>
    <property type="evidence" value="ECO:0007669"/>
    <property type="project" value="TreeGrafter"/>
</dbReference>
<dbReference type="OrthoDB" id="6140373at2759"/>
<dbReference type="GO" id="GO:0016020">
    <property type="term" value="C:membrane"/>
    <property type="evidence" value="ECO:0007669"/>
    <property type="project" value="UniProtKB-SubCell"/>
</dbReference>
<comment type="caution">
    <text evidence="6">The sequence shown here is derived from an EMBL/GenBank/DDBJ whole genome shotgun (WGS) entry which is preliminary data.</text>
</comment>
<keyword evidence="3" id="KW-1133">Transmembrane helix</keyword>
<dbReference type="InterPro" id="IPR052612">
    <property type="entry name" value="ANP_Clearance_Receptor"/>
</dbReference>
<dbReference type="Gene3D" id="3.40.50.2300">
    <property type="match status" value="3"/>
</dbReference>
<dbReference type="PANTHER" id="PTHR44755">
    <property type="entry name" value="NATRIURETIC PEPTIDE RECEPTOR 3-RELATED"/>
    <property type="match status" value="1"/>
</dbReference>
<protein>
    <recommendedName>
        <fullName evidence="5">Receptor ligand binding region domain-containing protein</fullName>
    </recommendedName>
</protein>
<dbReference type="EMBL" id="MTYJ01000254">
    <property type="protein sequence ID" value="OWA52166.1"/>
    <property type="molecule type" value="Genomic_DNA"/>
</dbReference>
<dbReference type="InterPro" id="IPR028082">
    <property type="entry name" value="Peripla_BP_I"/>
</dbReference>
<name>A0A9X6NKI5_HYPEX</name>
<gene>
    <name evidence="6" type="ORF">BV898_16626</name>
</gene>
<sequence>MVSAVHSWPDGNTSTTILKVKMGVVLTENSPIPADYSILSSALTLAISDVRHLFRIDVQLLPSLYEGGCEESGLSGLRQTVVALQNFVDFIVGPACTDDFVVAGKLTTVFKTPLISGGASLVDNTNAWPYVTRTGYNINTQWSFFTLICRRYDWNDMVVMYETDSSSYATSGSMLISLVALIGRVRSDTNSTKVATVRMGVVLTTGASLHSDYIAMEPAIALAIKHAREEFHLDIVSYLSLYSIEGASQCQESGLVALSHVVVALQSSVDFLLGPSCTDDFVLASKLATVFKVPLLTGGATLVERTEPWTYVGRTAYNVGTQVSFLLLILQKFRWRNVAVLYEMESVVHKTTGQISLKSIAEPGNSPSSATTTAATTTAATTTAFALLRQDPLAESEHSRSHAQVFDDAEAP</sequence>
<proteinExistence type="predicted"/>
<dbReference type="Proteomes" id="UP000192578">
    <property type="component" value="Unassembled WGS sequence"/>
</dbReference>
<feature type="domain" description="Receptor ligand binding region" evidence="5">
    <location>
        <begin position="42"/>
        <end position="168"/>
    </location>
</feature>
<evidence type="ECO:0000259" key="5">
    <source>
        <dbReference type="Pfam" id="PF01094"/>
    </source>
</evidence>
<dbReference type="GO" id="GO:0017046">
    <property type="term" value="F:peptide hormone binding"/>
    <property type="evidence" value="ECO:0007669"/>
    <property type="project" value="TreeGrafter"/>
</dbReference>
<organism evidence="6 7">
    <name type="scientific">Hypsibius exemplaris</name>
    <name type="common">Freshwater tardigrade</name>
    <dbReference type="NCBI Taxonomy" id="2072580"/>
    <lineage>
        <taxon>Eukaryota</taxon>
        <taxon>Metazoa</taxon>
        <taxon>Ecdysozoa</taxon>
        <taxon>Tardigrada</taxon>
        <taxon>Eutardigrada</taxon>
        <taxon>Parachela</taxon>
        <taxon>Hypsibioidea</taxon>
        <taxon>Hypsibiidae</taxon>
        <taxon>Hypsibius</taxon>
    </lineage>
</organism>
<comment type="subcellular location">
    <subcellularLocation>
        <location evidence="1">Membrane</location>
    </subcellularLocation>
</comment>
<reference evidence="7" key="1">
    <citation type="submission" date="2017-01" db="EMBL/GenBank/DDBJ databases">
        <title>Comparative genomics of anhydrobiosis in the tardigrade Hypsibius dujardini.</title>
        <authorList>
            <person name="Yoshida Y."/>
            <person name="Koutsovoulos G."/>
            <person name="Laetsch D."/>
            <person name="Stevens L."/>
            <person name="Kumar S."/>
            <person name="Horikawa D."/>
            <person name="Ishino K."/>
            <person name="Komine S."/>
            <person name="Tomita M."/>
            <person name="Blaxter M."/>
            <person name="Arakawa K."/>
        </authorList>
    </citation>
    <scope>NUCLEOTIDE SEQUENCE [LARGE SCALE GENOMIC DNA]</scope>
    <source>
        <strain evidence="7">Z151</strain>
    </source>
</reference>
<keyword evidence="2" id="KW-0812">Transmembrane</keyword>
<dbReference type="Pfam" id="PF01094">
    <property type="entry name" value="ANF_receptor"/>
    <property type="match status" value="2"/>
</dbReference>
<feature type="domain" description="Receptor ligand binding region" evidence="5">
    <location>
        <begin position="221"/>
        <end position="345"/>
    </location>
</feature>
<dbReference type="SUPFAM" id="SSF53822">
    <property type="entry name" value="Periplasmic binding protein-like I"/>
    <property type="match status" value="2"/>
</dbReference>
<evidence type="ECO:0000313" key="7">
    <source>
        <dbReference type="Proteomes" id="UP000192578"/>
    </source>
</evidence>